<accession>A0AAD9LGJ7</accession>
<dbReference type="Proteomes" id="UP001195914">
    <property type="component" value="Unassembled WGS sequence"/>
</dbReference>
<dbReference type="GO" id="GO:0043022">
    <property type="term" value="F:ribosome binding"/>
    <property type="evidence" value="ECO:0007669"/>
    <property type="project" value="TreeGrafter"/>
</dbReference>
<reference evidence="4" key="1">
    <citation type="journal article" date="2014" name="Nucleic Acids Res.">
        <title>The evolutionary dynamics of variant antigen genes in Babesia reveal a history of genomic innovation underlying host-parasite interaction.</title>
        <authorList>
            <person name="Jackson A.P."/>
            <person name="Otto T.D."/>
            <person name="Darby A."/>
            <person name="Ramaprasad A."/>
            <person name="Xia D."/>
            <person name="Echaide I.E."/>
            <person name="Farber M."/>
            <person name="Gahlot S."/>
            <person name="Gamble J."/>
            <person name="Gupta D."/>
            <person name="Gupta Y."/>
            <person name="Jackson L."/>
            <person name="Malandrin L."/>
            <person name="Malas T.B."/>
            <person name="Moussa E."/>
            <person name="Nair M."/>
            <person name="Reid A.J."/>
            <person name="Sanders M."/>
            <person name="Sharma J."/>
            <person name="Tracey A."/>
            <person name="Quail M.A."/>
            <person name="Weir W."/>
            <person name="Wastling J.M."/>
            <person name="Hall N."/>
            <person name="Willadsen P."/>
            <person name="Lingelbach K."/>
            <person name="Shiels B."/>
            <person name="Tait A."/>
            <person name="Berriman M."/>
            <person name="Allred D.R."/>
            <person name="Pain A."/>
        </authorList>
    </citation>
    <scope>NUCLEOTIDE SEQUENCE</scope>
    <source>
        <strain evidence="4">1802A</strain>
    </source>
</reference>
<feature type="region of interest" description="Disordered" evidence="2">
    <location>
        <begin position="794"/>
        <end position="828"/>
    </location>
</feature>
<dbReference type="PANTHER" id="PTHR22938">
    <property type="entry name" value="ZINC FINGER PROTEIN 598"/>
    <property type="match status" value="1"/>
</dbReference>
<dbReference type="GO" id="GO:0008270">
    <property type="term" value="F:zinc ion binding"/>
    <property type="evidence" value="ECO:0007669"/>
    <property type="project" value="UniProtKB-KW"/>
</dbReference>
<dbReference type="InterPro" id="IPR013087">
    <property type="entry name" value="Znf_C2H2_type"/>
</dbReference>
<evidence type="ECO:0000256" key="2">
    <source>
        <dbReference type="SAM" id="MobiDB-lite"/>
    </source>
</evidence>
<dbReference type="GO" id="GO:0072344">
    <property type="term" value="P:rescue of stalled ribosome"/>
    <property type="evidence" value="ECO:0007669"/>
    <property type="project" value="InterPro"/>
</dbReference>
<sequence length="1018" mass="115827">MGSGRRSAVDGNTSSAATLRGSATCSPVSGDLYTLFHDSFHDTLLDAFIHSGVARRHGINREQLVEVARLPISEHFHNYLCCSICYENALICVVGTCTHVMCFLCFMRLKNFYKEECDVYQCPYCKQASDCLVICANPIFVHRCVEPSFYKHEGAPELSKSRLEELLRIMALDASVDRKFLSQPDVNIKDVHAVFLESANSLKRRIWSASDMKMHCLSQKMQKLSMDKKAPRDCFRSVYTAKHAKPRLEGEYVVLGDHRLIFENPGIYMLFRVVTSALCWMPECKSLWYTPMPMLTVGDMTKAMDKIYKHRSMSYDSLNKHLKGRHGVVFCETCQDHFSDKKFICEMALYQPEDIKKHIKLGDLDRVPSVPAHVLCSACRRFQWDRSELKKHAKDEHFFCNICDSEGWVCDVFTDYPSIFSHFKTYHYPCEEDNCLFVVFRDDLQLQLHYMSKHPQRHRSSVSRKLKPQPQSQPTETSTSVPVTYNCDVSFSLNSVPWDGTIRIINDEVPVKACHQPLPKEEIISAEFEKWLRKSPYLSDPAFQGYSKINALLEAFTRGLIRVNLGSTKYVFDFDTFNVKCATRVLNDLKNVLEMLKSSSFPPRCELWTLLPGDFHSRSQQVLHKLEFDYKSFVEASLSGEVPADGSMSLIDLVKQALSFLVVFLYNINVHTEFDGLLCYVKASSLQYNISPNALMLLNLLEDMVPMTNRILLKQSLDWLIKTLESMLTNASEGKQAHASLSSMVKKTKVVADFQLDMLDPGSDLTKATDRQKKGKRLQPIIKKQTNISRWNVKVKSNEPDPAPAVISQSSTSPSSPEAPGEKPQSPVIENESYTMSVEDAFKKNLHTNFYSVMVNVIRNALMANESKYNASSPGYRLRDTTRMKINQLATSGNRRFTALSEFVPMQTLESLQALEPEFHRLVKEAKRLDNIDALAKTWSSRCAYVLRRCRVEHLEVIDYYLNTNAAAMALRSDVEFPSLGNQGIPQPLRPRSSYAQALNVPNTSAVVFLESEFPALG</sequence>
<organism evidence="4 5">
    <name type="scientific">Babesia divergens</name>
    <dbReference type="NCBI Taxonomy" id="32595"/>
    <lineage>
        <taxon>Eukaryota</taxon>
        <taxon>Sar</taxon>
        <taxon>Alveolata</taxon>
        <taxon>Apicomplexa</taxon>
        <taxon>Aconoidasida</taxon>
        <taxon>Piroplasmida</taxon>
        <taxon>Babesiidae</taxon>
        <taxon>Babesia</taxon>
    </lineage>
</organism>
<feature type="region of interest" description="Disordered" evidence="2">
    <location>
        <begin position="1"/>
        <end position="21"/>
    </location>
</feature>
<proteinExistence type="predicted"/>
<dbReference type="GO" id="GO:0061630">
    <property type="term" value="F:ubiquitin protein ligase activity"/>
    <property type="evidence" value="ECO:0007669"/>
    <property type="project" value="InterPro"/>
</dbReference>
<evidence type="ECO:0000256" key="1">
    <source>
        <dbReference type="PROSITE-ProRule" id="PRU00175"/>
    </source>
</evidence>
<dbReference type="GO" id="GO:0016567">
    <property type="term" value="P:protein ubiquitination"/>
    <property type="evidence" value="ECO:0007669"/>
    <property type="project" value="TreeGrafter"/>
</dbReference>
<dbReference type="InterPro" id="IPR001841">
    <property type="entry name" value="Znf_RING"/>
</dbReference>
<feature type="compositionally biased region" description="Polar residues" evidence="2">
    <location>
        <begin position="10"/>
        <end position="21"/>
    </location>
</feature>
<keyword evidence="5" id="KW-1185">Reference proteome</keyword>
<feature type="region of interest" description="Disordered" evidence="2">
    <location>
        <begin position="455"/>
        <end position="480"/>
    </location>
</feature>
<dbReference type="InterPro" id="IPR044288">
    <property type="entry name" value="ZNF598/HEL2"/>
</dbReference>
<dbReference type="SMART" id="SM00355">
    <property type="entry name" value="ZnF_C2H2"/>
    <property type="match status" value="3"/>
</dbReference>
<evidence type="ECO:0000313" key="5">
    <source>
        <dbReference type="Proteomes" id="UP001195914"/>
    </source>
</evidence>
<dbReference type="AlphaFoldDB" id="A0AAD9LGJ7"/>
<dbReference type="EMBL" id="JAHBMH010000044">
    <property type="protein sequence ID" value="KAK1935963.1"/>
    <property type="molecule type" value="Genomic_DNA"/>
</dbReference>
<name>A0AAD9LGJ7_BABDI</name>
<evidence type="ECO:0000313" key="4">
    <source>
        <dbReference type="EMBL" id="KAK1935963.1"/>
    </source>
</evidence>
<dbReference type="PROSITE" id="PS50089">
    <property type="entry name" value="ZF_RING_2"/>
    <property type="match status" value="1"/>
</dbReference>
<comment type="caution">
    <text evidence="4">The sequence shown here is derived from an EMBL/GenBank/DDBJ whole genome shotgun (WGS) entry which is preliminary data.</text>
</comment>
<feature type="domain" description="RING-type" evidence="3">
    <location>
        <begin position="82"/>
        <end position="126"/>
    </location>
</feature>
<keyword evidence="1" id="KW-0479">Metal-binding</keyword>
<keyword evidence="1" id="KW-0863">Zinc-finger</keyword>
<protein>
    <recommendedName>
        <fullName evidence="3">RING-type domain-containing protein</fullName>
    </recommendedName>
</protein>
<gene>
    <name evidence="4" type="ORF">X943_000628</name>
</gene>
<dbReference type="PANTHER" id="PTHR22938:SF0">
    <property type="entry name" value="E3 UBIQUITIN-PROTEIN LIGASE ZNF598"/>
    <property type="match status" value="1"/>
</dbReference>
<reference evidence="4" key="2">
    <citation type="submission" date="2021-05" db="EMBL/GenBank/DDBJ databases">
        <authorList>
            <person name="Pain A."/>
        </authorList>
    </citation>
    <scope>NUCLEOTIDE SEQUENCE</scope>
    <source>
        <strain evidence="4">1802A</strain>
    </source>
</reference>
<feature type="compositionally biased region" description="Polar residues" evidence="2">
    <location>
        <begin position="469"/>
        <end position="480"/>
    </location>
</feature>
<feature type="compositionally biased region" description="Basic residues" evidence="2">
    <location>
        <begin position="455"/>
        <end position="467"/>
    </location>
</feature>
<keyword evidence="1" id="KW-0862">Zinc</keyword>
<evidence type="ECO:0000259" key="3">
    <source>
        <dbReference type="PROSITE" id="PS50089"/>
    </source>
</evidence>